<name>A0A3S7X638_LEIDO</name>
<reference evidence="3" key="2">
    <citation type="submission" date="2011-01" db="EMBL/GenBank/DDBJ databases">
        <authorList>
            <person name="Zhao B.P."/>
            <person name="Ren Z.A."/>
            <person name="Li C.D."/>
        </authorList>
    </citation>
    <scope>NUCLEOTIDE SEQUENCE</scope>
    <source>
        <strain evidence="3">BPK282A1</strain>
    </source>
</reference>
<feature type="transmembrane region" description="Helical" evidence="1">
    <location>
        <begin position="31"/>
        <end position="48"/>
    </location>
</feature>
<protein>
    <submittedName>
        <fullName evidence="2">Uncharacterized protein</fullName>
    </submittedName>
</protein>
<accession>A0A3S7X638</accession>
<sequence>MPTISVQSASDFAPSVGAEDTTQQLLSGFQFFLLCLIVIASYYVSLWISAHAVGESTASLSAPIIAASSLFADVGNTILKKINRRRHRTQVGAVFYEEEADDANNIFSVNQPGTGVQ</sequence>
<evidence type="ECO:0000313" key="4">
    <source>
        <dbReference type="EMBL" id="TPP43873.1"/>
    </source>
</evidence>
<evidence type="ECO:0000313" key="2">
    <source>
        <dbReference type="EMBL" id="AYU81926.1"/>
    </source>
</evidence>
<evidence type="ECO:0000313" key="6">
    <source>
        <dbReference type="Proteomes" id="UP000274082"/>
    </source>
</evidence>
<evidence type="ECO:0000313" key="7">
    <source>
        <dbReference type="Proteomes" id="UP000318447"/>
    </source>
</evidence>
<dbReference type="VEuPathDB" id="TriTrypDB:LdCL_320043500"/>
<reference evidence="4" key="6">
    <citation type="submission" date="2019-02" db="EMBL/GenBank/DDBJ databases">
        <title>FDA dAtabase for Regulatory Grade micrObial Sequences (FDA-ARGOS): Supporting development and validation of Infectious Disease Dx tests.</title>
        <authorList>
            <person name="Duncan R."/>
            <person name="Fisher C."/>
            <person name="Tallon L.J."/>
            <person name="Sadzewicz L."/>
            <person name="Sengamalay N."/>
            <person name="Ott S."/>
            <person name="Godinez A."/>
            <person name="Nagaraj S."/>
            <person name="Nadendla S."/>
            <person name="Sichtig H."/>
        </authorList>
    </citation>
    <scope>NUCLEOTIDE SEQUENCE</scope>
    <source>
        <strain evidence="4">FDAARGOS_361</strain>
    </source>
</reference>
<dbReference type="Proteomes" id="UP000008980">
    <property type="component" value="Chromosome 32"/>
</dbReference>
<keyword evidence="1" id="KW-1133">Transmembrane helix</keyword>
<keyword evidence="6" id="KW-1185">Reference proteome</keyword>
<reference evidence="7" key="5">
    <citation type="submission" date="2019-02" db="EMBL/GenBank/DDBJ databases">
        <title>FDA dAtabase for Regulatory Grade micrObial Sequences (FDA-ARGOS): Supporting development and validation of Infectious Disease Dx tests.</title>
        <authorList>
            <person name="Duncan R."/>
            <person name="Fisher C."/>
            <person name="Tallon L."/>
            <person name="Sadzewicz L."/>
            <person name="Sengamalay N."/>
            <person name="Ott S."/>
            <person name="Godinez A."/>
            <person name="Nagaraj S."/>
            <person name="Vavikolanu K."/>
            <person name="Nadendla S."/>
            <person name="Aluvathingal J."/>
            <person name="Sichtig H."/>
        </authorList>
    </citation>
    <scope>NUCLEOTIDE SEQUENCE [LARGE SCALE GENOMIC DNA]</scope>
    <source>
        <strain evidence="7">FDAARGOS_361</strain>
    </source>
</reference>
<evidence type="ECO:0000313" key="3">
    <source>
        <dbReference type="EMBL" id="CBZ37103.1"/>
    </source>
</evidence>
<dbReference type="KEGG" id="ldo:LDBPK_323750"/>
<dbReference type="AlphaFoldDB" id="A0A3S7X638"/>
<evidence type="ECO:0000313" key="5">
    <source>
        <dbReference type="Proteomes" id="UP000008980"/>
    </source>
</evidence>
<feature type="transmembrane region" description="Helical" evidence="1">
    <location>
        <begin position="60"/>
        <end position="79"/>
    </location>
</feature>
<dbReference type="EMBL" id="RHLC01000009">
    <property type="protein sequence ID" value="TPP43873.1"/>
    <property type="molecule type" value="Genomic_DNA"/>
</dbReference>
<keyword evidence="1" id="KW-0812">Transmembrane</keyword>
<organism evidence="2 6">
    <name type="scientific">Leishmania donovani</name>
    <dbReference type="NCBI Taxonomy" id="5661"/>
    <lineage>
        <taxon>Eukaryota</taxon>
        <taxon>Discoba</taxon>
        <taxon>Euglenozoa</taxon>
        <taxon>Kinetoplastea</taxon>
        <taxon>Metakinetoplastina</taxon>
        <taxon>Trypanosomatida</taxon>
        <taxon>Trypanosomatidae</taxon>
        <taxon>Leishmaniinae</taxon>
        <taxon>Leishmania</taxon>
    </lineage>
</organism>
<dbReference type="VEuPathDB" id="TriTrypDB:LdBPK_323750.1"/>
<reference evidence="2 6" key="4">
    <citation type="journal article" date="2018" name="Sci. Rep.">
        <title>A complete Leishmania donovani reference genome identifies novel genetic variations associated with virulence.</title>
        <authorList>
            <person name="Lypaczewski P."/>
            <person name="Hoshizaki J."/>
            <person name="Zhang W.-W."/>
            <person name="McCall L.-I."/>
            <person name="Torcivia-Rodriguez J."/>
            <person name="Simonyan V."/>
            <person name="Kaur A."/>
            <person name="Dewar K."/>
            <person name="Matlashewski G."/>
        </authorList>
    </citation>
    <scope>NUCLEOTIDE SEQUENCE [LARGE SCALE GENOMIC DNA]</scope>
    <source>
        <strain evidence="2 6">LdCL</strain>
    </source>
</reference>
<reference evidence="5" key="3">
    <citation type="submission" date="2011-02" db="EMBL/GenBank/DDBJ databases">
        <title>Whole genome sequencing of Leishmania donovani clinical lines reveals dynamic variation related to drug resistance.</title>
        <authorList>
            <person name="Downing T."/>
            <person name="Imamura H."/>
            <person name="Sanders M."/>
            <person name="Decuypere S."/>
            <person name="Hertz-Fowler C."/>
            <person name="Clark T.G."/>
            <person name="Rijal S."/>
            <person name="Sundar S."/>
            <person name="Quail M.A."/>
            <person name="De Doncker S."/>
            <person name="Maes I."/>
            <person name="Vanaerschot M."/>
            <person name="Stark O."/>
            <person name="Schonian G."/>
            <person name="Dujardin J.C."/>
            <person name="Berriman M."/>
        </authorList>
    </citation>
    <scope>NUCLEOTIDE SEQUENCE [LARGE SCALE GENOMIC DNA]</scope>
    <source>
        <strain evidence="5">BPK282A1</strain>
    </source>
</reference>
<dbReference type="EMBL" id="CP029531">
    <property type="protein sequence ID" value="AYU81926.1"/>
    <property type="molecule type" value="Genomic_DNA"/>
</dbReference>
<proteinExistence type="predicted"/>
<dbReference type="Proteomes" id="UP000318447">
    <property type="component" value="Unassembled WGS sequence"/>
</dbReference>
<accession>E9BPC5</accession>
<keyword evidence="1" id="KW-0472">Membrane</keyword>
<dbReference type="OMA" id="WISAHAV"/>
<evidence type="ECO:0000256" key="1">
    <source>
        <dbReference type="SAM" id="Phobius"/>
    </source>
</evidence>
<dbReference type="OrthoDB" id="266659at2759"/>
<gene>
    <name evidence="4" type="ORF">CGC21_21360</name>
    <name evidence="3" type="ORF">LDBPK_323750</name>
    <name evidence="2" type="ORF">LdCL_320043500</name>
</gene>
<dbReference type="GeneID" id="13391549"/>
<dbReference type="EMBL" id="FR799619">
    <property type="protein sequence ID" value="CBZ37103.1"/>
    <property type="molecule type" value="Genomic_DNA"/>
</dbReference>
<dbReference type="RefSeq" id="XP_003863786.1">
    <property type="nucleotide sequence ID" value="XM_003863738.1"/>
</dbReference>
<dbReference type="Proteomes" id="UP000274082">
    <property type="component" value="Chromosome 32"/>
</dbReference>
<dbReference type="VEuPathDB" id="TriTrypDB:LDHU3_32.4750"/>
<reference evidence="3 5" key="1">
    <citation type="journal article" date="2011" name="Genome Res.">
        <title>Whole genome sequencing of multiple Leishmania donovani clinical isolates provides insights into population structure and mechanisms of drug resistance.</title>
        <authorList>
            <person name="Downing T."/>
            <person name="Imamura H."/>
            <person name="Decuypere S."/>
            <person name="Clark T.G."/>
            <person name="Coombs G.H."/>
            <person name="Cotton J.A."/>
            <person name="Hilley J.D."/>
            <person name="de Doncker S."/>
            <person name="Maes I."/>
            <person name="Mottram J.C."/>
            <person name="Quail M.A."/>
            <person name="Rijal S."/>
            <person name="Sanders M."/>
            <person name="Schonian G."/>
            <person name="Stark O."/>
            <person name="Sundar S."/>
            <person name="Vanaerschot M."/>
            <person name="Hertz-Fowler C."/>
            <person name="Dujardin J.C."/>
            <person name="Berriman M."/>
        </authorList>
    </citation>
    <scope>NUCLEOTIDE SEQUENCE [LARGE SCALE GENOMIC DNA]</scope>
    <source>
        <strain evidence="3 5">BPK282A1</strain>
    </source>
</reference>